<feature type="domain" description="FHA" evidence="1">
    <location>
        <begin position="217"/>
        <end position="265"/>
    </location>
</feature>
<dbReference type="EMBL" id="AP019782">
    <property type="protein sequence ID" value="BBL71715.1"/>
    <property type="molecule type" value="Genomic_DNA"/>
</dbReference>
<dbReference type="PANTHER" id="PTHR43081">
    <property type="entry name" value="ADENYLATE CYCLASE, TERMINAL-DIFFERENTIATION SPECIFIC-RELATED"/>
    <property type="match status" value="1"/>
</dbReference>
<evidence type="ECO:0000259" key="2">
    <source>
        <dbReference type="PROSITE" id="PS50125"/>
    </source>
</evidence>
<dbReference type="CDD" id="cd00060">
    <property type="entry name" value="FHA"/>
    <property type="match status" value="1"/>
</dbReference>
<dbReference type="Pfam" id="PF00211">
    <property type="entry name" value="Guanylate_cyc"/>
    <property type="match status" value="1"/>
</dbReference>
<evidence type="ECO:0008006" key="5">
    <source>
        <dbReference type="Google" id="ProtNLM"/>
    </source>
</evidence>
<dbReference type="GO" id="GO:0006171">
    <property type="term" value="P:cAMP biosynthetic process"/>
    <property type="evidence" value="ECO:0007669"/>
    <property type="project" value="TreeGrafter"/>
</dbReference>
<dbReference type="AlphaFoldDB" id="A0A8D5AN42"/>
<protein>
    <recommendedName>
        <fullName evidence="5">Adenylate/guanylate cyclase domain-containing protein</fullName>
    </recommendedName>
</protein>
<proteinExistence type="predicted"/>
<keyword evidence="4" id="KW-1185">Reference proteome</keyword>
<feature type="domain" description="Guanylate cyclase" evidence="2">
    <location>
        <begin position="9"/>
        <end position="123"/>
    </location>
</feature>
<reference evidence="3" key="1">
    <citation type="submission" date="2019-06" db="EMBL/GenBank/DDBJ databases">
        <title>Complete genome sequence of Methylogaea oryzae strain JCM16910.</title>
        <authorList>
            <person name="Asakawa S."/>
        </authorList>
    </citation>
    <scope>NUCLEOTIDE SEQUENCE</scope>
    <source>
        <strain evidence="3">E10</strain>
    </source>
</reference>
<dbReference type="InterPro" id="IPR001054">
    <property type="entry name" value="A/G_cyclase"/>
</dbReference>
<evidence type="ECO:0000313" key="4">
    <source>
        <dbReference type="Proteomes" id="UP000824988"/>
    </source>
</evidence>
<dbReference type="GO" id="GO:0035556">
    <property type="term" value="P:intracellular signal transduction"/>
    <property type="evidence" value="ECO:0007669"/>
    <property type="project" value="InterPro"/>
</dbReference>
<dbReference type="PROSITE" id="PS50125">
    <property type="entry name" value="GUANYLATE_CYCLASE_2"/>
    <property type="match status" value="1"/>
</dbReference>
<dbReference type="PANTHER" id="PTHR43081:SF19">
    <property type="entry name" value="PH-SENSITIVE ADENYLATE CYCLASE RV1264"/>
    <property type="match status" value="1"/>
</dbReference>
<dbReference type="InterPro" id="IPR000253">
    <property type="entry name" value="FHA_dom"/>
</dbReference>
<dbReference type="GO" id="GO:0016849">
    <property type="term" value="F:phosphorus-oxygen lyase activity"/>
    <property type="evidence" value="ECO:0007669"/>
    <property type="project" value="UniProtKB-ARBA"/>
</dbReference>
<sequence>MSDSPSQQSLMFADLVGSTHMYETQGDAEALRIVTAVVEKLESLVQAQSGRVVKTIGDEVMATFPSATAAALAATAMMREMEHGLPGISVPLKLRIGFHHGPVLQAEDGDVFGDTVNTAARLVKLAKPGQIMTSSAAVEQFTQFFKDATRNLESFALKGKQDEFAVFELLWSEPENATILAGRNTVASMMASLTAGGRLQLSYPNGAFTLDSARPTARFGRSPDSDVVVDDPRASRQHAKIELRRDKFVLVDESSNGTFVRFDERGEILLRREEVVLQGNGCIAFGCSTRDAEGSVVVKFELA</sequence>
<accession>A0A8D5AN42</accession>
<dbReference type="PROSITE" id="PS50006">
    <property type="entry name" value="FHA_DOMAIN"/>
    <property type="match status" value="1"/>
</dbReference>
<evidence type="ECO:0000259" key="1">
    <source>
        <dbReference type="PROSITE" id="PS50006"/>
    </source>
</evidence>
<dbReference type="KEGG" id="moz:MoryE10_23210"/>
<name>A0A8D5AN42_9GAMM</name>
<evidence type="ECO:0000313" key="3">
    <source>
        <dbReference type="EMBL" id="BBL71715.1"/>
    </source>
</evidence>
<gene>
    <name evidence="3" type="ORF">MoryE10_23210</name>
</gene>
<dbReference type="SMART" id="SM00044">
    <property type="entry name" value="CYCc"/>
    <property type="match status" value="1"/>
</dbReference>
<dbReference type="GO" id="GO:0009975">
    <property type="term" value="F:cyclase activity"/>
    <property type="evidence" value="ECO:0007669"/>
    <property type="project" value="UniProtKB-ARBA"/>
</dbReference>
<dbReference type="Pfam" id="PF00498">
    <property type="entry name" value="FHA"/>
    <property type="match status" value="1"/>
</dbReference>
<dbReference type="Proteomes" id="UP000824988">
    <property type="component" value="Chromosome"/>
</dbReference>
<dbReference type="SMART" id="SM00240">
    <property type="entry name" value="FHA"/>
    <property type="match status" value="1"/>
</dbReference>
<dbReference type="RefSeq" id="WP_221047120.1">
    <property type="nucleotide sequence ID" value="NZ_AP019782.1"/>
</dbReference>
<dbReference type="InterPro" id="IPR050697">
    <property type="entry name" value="Adenylyl/Guanylyl_Cyclase_3/4"/>
</dbReference>
<organism evidence="3 4">
    <name type="scientific">Methylogaea oryzae</name>
    <dbReference type="NCBI Taxonomy" id="1295382"/>
    <lineage>
        <taxon>Bacteria</taxon>
        <taxon>Pseudomonadati</taxon>
        <taxon>Pseudomonadota</taxon>
        <taxon>Gammaproteobacteria</taxon>
        <taxon>Methylococcales</taxon>
        <taxon>Methylococcaceae</taxon>
        <taxon>Methylogaea</taxon>
    </lineage>
</organism>
<dbReference type="CDD" id="cd07302">
    <property type="entry name" value="CHD"/>
    <property type="match status" value="1"/>
</dbReference>